<sequence>MSIVAYFFVPSHASRKAITLQDPTIRLTLASTATRINMATQELEVQPVQDLLLLDEVEEISSDDAIPEHKSGTRIDPNDLMAPPKFEIGDAVHMSTNINGFLTRGDFSINNSRYRKSKKYWEYQLEQSKGVLYENGAWVREKDLKKQSRRR</sequence>
<proteinExistence type="predicted"/>
<keyword evidence="3" id="KW-1185">Reference proteome</keyword>
<comment type="caution">
    <text evidence="2">The sequence shown here is derived from an EMBL/GenBank/DDBJ whole genome shotgun (WGS) entry which is preliminary data.</text>
</comment>
<feature type="compositionally biased region" description="Basic and acidic residues" evidence="1">
    <location>
        <begin position="66"/>
        <end position="77"/>
    </location>
</feature>
<name>A0A1Y1YT15_9PLEO</name>
<evidence type="ECO:0000313" key="3">
    <source>
        <dbReference type="Proteomes" id="UP000193144"/>
    </source>
</evidence>
<dbReference type="EMBL" id="MCFA01000177">
    <property type="protein sequence ID" value="ORY00887.1"/>
    <property type="molecule type" value="Genomic_DNA"/>
</dbReference>
<reference evidence="2 3" key="1">
    <citation type="submission" date="2016-07" db="EMBL/GenBank/DDBJ databases">
        <title>Pervasive Adenine N6-methylation of Active Genes in Fungi.</title>
        <authorList>
            <consortium name="DOE Joint Genome Institute"/>
            <person name="Mondo S.J."/>
            <person name="Dannebaum R.O."/>
            <person name="Kuo R.C."/>
            <person name="Labutti K."/>
            <person name="Haridas S."/>
            <person name="Kuo A."/>
            <person name="Salamov A."/>
            <person name="Ahrendt S.R."/>
            <person name="Lipzen A."/>
            <person name="Sullivan W."/>
            <person name="Andreopoulos W.B."/>
            <person name="Clum A."/>
            <person name="Lindquist E."/>
            <person name="Daum C."/>
            <person name="Ramamoorthy G.K."/>
            <person name="Gryganskyi A."/>
            <person name="Culley D."/>
            <person name="Magnuson J.K."/>
            <person name="James T.Y."/>
            <person name="O'Malley M.A."/>
            <person name="Stajich J.E."/>
            <person name="Spatafora J.W."/>
            <person name="Visel A."/>
            <person name="Grigoriev I.V."/>
        </authorList>
    </citation>
    <scope>NUCLEOTIDE SEQUENCE [LARGE SCALE GENOMIC DNA]</scope>
    <source>
        <strain evidence="2 3">CBS 115471</strain>
    </source>
</reference>
<evidence type="ECO:0000256" key="1">
    <source>
        <dbReference type="SAM" id="MobiDB-lite"/>
    </source>
</evidence>
<dbReference type="AlphaFoldDB" id="A0A1Y1YT15"/>
<dbReference type="OrthoDB" id="3913514at2759"/>
<accession>A0A1Y1YT15</accession>
<gene>
    <name evidence="2" type="ORF">BCR34DRAFT_102530</name>
</gene>
<evidence type="ECO:0000313" key="2">
    <source>
        <dbReference type="EMBL" id="ORY00887.1"/>
    </source>
</evidence>
<organism evidence="2 3">
    <name type="scientific">Clohesyomyces aquaticus</name>
    <dbReference type="NCBI Taxonomy" id="1231657"/>
    <lineage>
        <taxon>Eukaryota</taxon>
        <taxon>Fungi</taxon>
        <taxon>Dikarya</taxon>
        <taxon>Ascomycota</taxon>
        <taxon>Pezizomycotina</taxon>
        <taxon>Dothideomycetes</taxon>
        <taxon>Pleosporomycetidae</taxon>
        <taxon>Pleosporales</taxon>
        <taxon>Lindgomycetaceae</taxon>
        <taxon>Clohesyomyces</taxon>
    </lineage>
</organism>
<feature type="region of interest" description="Disordered" evidence="1">
    <location>
        <begin position="63"/>
        <end position="82"/>
    </location>
</feature>
<dbReference type="Proteomes" id="UP000193144">
    <property type="component" value="Unassembled WGS sequence"/>
</dbReference>
<protein>
    <submittedName>
        <fullName evidence="2">Uncharacterized protein</fullName>
    </submittedName>
</protein>